<feature type="region of interest" description="Disordered" evidence="1">
    <location>
        <begin position="1"/>
        <end position="122"/>
    </location>
</feature>
<protein>
    <submittedName>
        <fullName evidence="2">Uncharacterized protein</fullName>
    </submittedName>
</protein>
<feature type="compositionally biased region" description="Low complexity" evidence="1">
    <location>
        <begin position="11"/>
        <end position="22"/>
    </location>
</feature>
<comment type="caution">
    <text evidence="2">The sequence shown here is derived from an EMBL/GenBank/DDBJ whole genome shotgun (WGS) entry which is preliminary data.</text>
</comment>
<organism evidence="2 3">
    <name type="scientific">Cerrena zonata</name>
    <dbReference type="NCBI Taxonomy" id="2478898"/>
    <lineage>
        <taxon>Eukaryota</taxon>
        <taxon>Fungi</taxon>
        <taxon>Dikarya</taxon>
        <taxon>Basidiomycota</taxon>
        <taxon>Agaricomycotina</taxon>
        <taxon>Agaricomycetes</taxon>
        <taxon>Polyporales</taxon>
        <taxon>Cerrenaceae</taxon>
        <taxon>Cerrena</taxon>
    </lineage>
</organism>
<sequence length="122" mass="13433">MLHRAVPVALPTPMSPASPTSSGHVQAHSMRSRGRGRERGGTTRPPLPFPQSPPGSGYPMVLEIGPPRVEPQLQRSRSQSQGGHSKQESISRPTYVKKRRPSLLGQLIAPLTQNMRKREDEK</sequence>
<dbReference type="Proteomes" id="UP001385951">
    <property type="component" value="Unassembled WGS sequence"/>
</dbReference>
<feature type="compositionally biased region" description="Low complexity" evidence="1">
    <location>
        <begin position="74"/>
        <end position="83"/>
    </location>
</feature>
<evidence type="ECO:0000313" key="3">
    <source>
        <dbReference type="Proteomes" id="UP001385951"/>
    </source>
</evidence>
<dbReference type="EMBL" id="JASBNA010000007">
    <property type="protein sequence ID" value="KAK7690279.1"/>
    <property type="molecule type" value="Genomic_DNA"/>
</dbReference>
<reference evidence="2 3" key="1">
    <citation type="submission" date="2022-09" db="EMBL/GenBank/DDBJ databases">
        <authorList>
            <person name="Palmer J.M."/>
        </authorList>
    </citation>
    <scope>NUCLEOTIDE SEQUENCE [LARGE SCALE GENOMIC DNA]</scope>
    <source>
        <strain evidence="2 3">DSM 7382</strain>
    </source>
</reference>
<name>A0AAW0GKW4_9APHY</name>
<evidence type="ECO:0000313" key="2">
    <source>
        <dbReference type="EMBL" id="KAK7690279.1"/>
    </source>
</evidence>
<proteinExistence type="predicted"/>
<gene>
    <name evidence="2" type="ORF">QCA50_006934</name>
</gene>
<evidence type="ECO:0000256" key="1">
    <source>
        <dbReference type="SAM" id="MobiDB-lite"/>
    </source>
</evidence>
<keyword evidence="3" id="KW-1185">Reference proteome</keyword>
<dbReference type="AlphaFoldDB" id="A0AAW0GKW4"/>
<accession>A0AAW0GKW4</accession>